<dbReference type="Gene3D" id="3.30.200.20">
    <property type="entry name" value="Phosphorylase Kinase, domain 1"/>
    <property type="match status" value="3"/>
</dbReference>
<dbReference type="PANTHER" id="PTHR27003:SF383">
    <property type="entry name" value="TYROSINE-PROTEIN KINASE, NON-RECEPTOR JAK_TYK2-RELATED"/>
    <property type="match status" value="1"/>
</dbReference>
<dbReference type="InterPro" id="IPR001245">
    <property type="entry name" value="Ser-Thr/Tyr_kinase_cat_dom"/>
</dbReference>
<dbReference type="InterPro" id="IPR011009">
    <property type="entry name" value="Kinase-like_dom_sf"/>
</dbReference>
<evidence type="ECO:0000313" key="2">
    <source>
        <dbReference type="EMBL" id="CAH1420254.1"/>
    </source>
</evidence>
<dbReference type="GO" id="GO:0009506">
    <property type="term" value="C:plasmodesma"/>
    <property type="evidence" value="ECO:0007669"/>
    <property type="project" value="TreeGrafter"/>
</dbReference>
<proteinExistence type="predicted"/>
<dbReference type="GO" id="GO:0005524">
    <property type="term" value="F:ATP binding"/>
    <property type="evidence" value="ECO:0007669"/>
    <property type="project" value="InterPro"/>
</dbReference>
<dbReference type="Pfam" id="PF14299">
    <property type="entry name" value="PP2"/>
    <property type="match status" value="2"/>
</dbReference>
<keyword evidence="3" id="KW-1185">Reference proteome</keyword>
<reference evidence="2 3" key="1">
    <citation type="submission" date="2022-01" db="EMBL/GenBank/DDBJ databases">
        <authorList>
            <person name="Xiong W."/>
            <person name="Schranz E."/>
        </authorList>
    </citation>
    <scope>NUCLEOTIDE SEQUENCE [LARGE SCALE GENOMIC DNA]</scope>
</reference>
<organism evidence="2 3">
    <name type="scientific">Lactuca virosa</name>
    <dbReference type="NCBI Taxonomy" id="75947"/>
    <lineage>
        <taxon>Eukaryota</taxon>
        <taxon>Viridiplantae</taxon>
        <taxon>Streptophyta</taxon>
        <taxon>Embryophyta</taxon>
        <taxon>Tracheophyta</taxon>
        <taxon>Spermatophyta</taxon>
        <taxon>Magnoliopsida</taxon>
        <taxon>eudicotyledons</taxon>
        <taxon>Gunneridae</taxon>
        <taxon>Pentapetalae</taxon>
        <taxon>asterids</taxon>
        <taxon>campanulids</taxon>
        <taxon>Asterales</taxon>
        <taxon>Asteraceae</taxon>
        <taxon>Cichorioideae</taxon>
        <taxon>Cichorieae</taxon>
        <taxon>Lactucinae</taxon>
        <taxon>Lactuca</taxon>
    </lineage>
</organism>
<name>A0AAU9M2K2_9ASTR</name>
<comment type="caution">
    <text evidence="2">The sequence shown here is derived from an EMBL/GenBank/DDBJ whole genome shotgun (WGS) entry which is preliminary data.</text>
</comment>
<gene>
    <name evidence="2" type="ORF">LVIROSA_LOCUS7736</name>
</gene>
<protein>
    <recommendedName>
        <fullName evidence="1">Protein kinase domain-containing protein</fullName>
    </recommendedName>
</protein>
<dbReference type="EMBL" id="CAKMRJ010000933">
    <property type="protein sequence ID" value="CAH1420254.1"/>
    <property type="molecule type" value="Genomic_DNA"/>
</dbReference>
<dbReference type="Pfam" id="PF07714">
    <property type="entry name" value="PK_Tyr_Ser-Thr"/>
    <property type="match status" value="1"/>
</dbReference>
<dbReference type="PANTHER" id="PTHR27003">
    <property type="entry name" value="OS07G0166700 PROTEIN"/>
    <property type="match status" value="1"/>
</dbReference>
<dbReference type="AlphaFoldDB" id="A0AAU9M2K2"/>
<evidence type="ECO:0000259" key="1">
    <source>
        <dbReference type="PROSITE" id="PS50011"/>
    </source>
</evidence>
<evidence type="ECO:0000313" key="3">
    <source>
        <dbReference type="Proteomes" id="UP001157418"/>
    </source>
</evidence>
<dbReference type="GO" id="GO:0005886">
    <property type="term" value="C:plasma membrane"/>
    <property type="evidence" value="ECO:0007669"/>
    <property type="project" value="TreeGrafter"/>
</dbReference>
<feature type="domain" description="Protein kinase" evidence="1">
    <location>
        <begin position="27"/>
        <end position="347"/>
    </location>
</feature>
<dbReference type="Proteomes" id="UP001157418">
    <property type="component" value="Unassembled WGS sequence"/>
</dbReference>
<dbReference type="PROSITE" id="PS50011">
    <property type="entry name" value="PROTEIN_KINASE_DOM"/>
    <property type="match status" value="1"/>
</dbReference>
<dbReference type="Gene3D" id="1.10.510.10">
    <property type="entry name" value="Transferase(Phosphotransferase) domain 1"/>
    <property type="match status" value="2"/>
</dbReference>
<dbReference type="GO" id="GO:0004714">
    <property type="term" value="F:transmembrane receptor protein tyrosine kinase activity"/>
    <property type="evidence" value="ECO:0007669"/>
    <property type="project" value="InterPro"/>
</dbReference>
<dbReference type="InterPro" id="IPR025886">
    <property type="entry name" value="PP2-like"/>
</dbReference>
<accession>A0AAU9M2K2</accession>
<dbReference type="InterPro" id="IPR045272">
    <property type="entry name" value="ANXUR1/2-like"/>
</dbReference>
<dbReference type="InterPro" id="IPR000719">
    <property type="entry name" value="Prot_kinase_dom"/>
</dbReference>
<sequence length="1018" mass="117864">MSSSSTYNQFAHLQIPLEEILSATNNFSDENLIRRGGFGSAYRGQLLRSSQWIEIVARRLDQAKKQGNKEFWMEVSMLSTLNHDNLVSIIGYCDEKGEKIIINKHETHGSLDKYLRDPALTWMRRLEICVGVACALKYIHYDEGRDYSVIHRNIKSSKILLDDNWKPKLYGFELSMKNTKARRHGVLFDPVGGTIGYIDPRCEKLGGVTHKSDVYSFGVVLFEVLCGRRAYIPKMCSDQLSQQHPTEDFVGSLHEILNHEGRSPQLAKQHSSERKLDEMVDPHINEQKDPPSFNILSTITAFSGLSNEMQVLSSTTTVNSCCTKKQVKQSPGLNPLGMSMFTISPFAMLDYEKRFGHLHIPKDELLAPLARFHYDERKLDDMIDPDLRKQMDPQSFHLFSEIAYCCIKEQRSTRPDIHQIIIRLEKALDFQRKHDETLNLEEHTEVEDTSANHLKLKKFRHLEIPLTDIEKATKNFDKAYLIGSGAYGEVYKAELDHFDSKKFFSLEEKNKESQAGRPTAVAVIKKLEEALSFLVNPKDHLQFSLEDIESATQNFSDNNLIGKGGFGHCLHRKREERPTTGQVLVQLKKALEFQEDCEIWEPKLPNDYKEIISETYSTEKRKDLYHMFSKGILVQEAKVLFSLGGNGERNVMISAKRFSYINHCLHKWRFVPESRFEVVAEMLDISNLKIKIKTRTQLLSPDVIYGVYLVFKFCDPRKVSSKPLYVNLKYKNGRKTSHAYFAKWRDNDWMMIELCRFLNDKENIDFKFVLESLSRYHCQDSTIYAEGIEFRPIENVKNEEINEIKEVRQVLKSDSNMDRIMQQLPMNPEEIYKGSENGDNGEKLFLLNEVNGKKHLMLSAKAAVYKYSDVKLFKTKPSTQTRFAEVIELLPQQVFCINRTIKSEMLSRDTEYACHLVFKLSEKCHGLHCPVKVRNLLHRNNKEVGIVYFRSPAPWNLHDTNQAPEQRADGWMEVKIWKFNLNHELTKNDCFRVNLKLISYEGTLSGLIVCGLEFRPMY</sequence>
<dbReference type="SUPFAM" id="SSF56112">
    <property type="entry name" value="Protein kinase-like (PK-like)"/>
    <property type="match status" value="1"/>
</dbReference>